<dbReference type="RefSeq" id="WP_139673196.1">
    <property type="nucleotide sequence ID" value="NZ_VDMN01000001.1"/>
</dbReference>
<organism evidence="2 3">
    <name type="scientific">Aliirhizobium smilacinae</name>
    <dbReference type="NCBI Taxonomy" id="1395944"/>
    <lineage>
        <taxon>Bacteria</taxon>
        <taxon>Pseudomonadati</taxon>
        <taxon>Pseudomonadota</taxon>
        <taxon>Alphaproteobacteria</taxon>
        <taxon>Hyphomicrobiales</taxon>
        <taxon>Rhizobiaceae</taxon>
        <taxon>Aliirhizobium</taxon>
    </lineage>
</organism>
<name>A0A5C4XR61_9HYPH</name>
<dbReference type="Proteomes" id="UP000311605">
    <property type="component" value="Unassembled WGS sequence"/>
</dbReference>
<evidence type="ECO:0000313" key="2">
    <source>
        <dbReference type="EMBL" id="TNM65451.1"/>
    </source>
</evidence>
<gene>
    <name evidence="2" type="ORF">FHP24_04050</name>
</gene>
<comment type="caution">
    <text evidence="2">The sequence shown here is derived from an EMBL/GenBank/DDBJ whole genome shotgun (WGS) entry which is preliminary data.</text>
</comment>
<evidence type="ECO:0000256" key="1">
    <source>
        <dbReference type="SAM" id="SignalP"/>
    </source>
</evidence>
<proteinExistence type="predicted"/>
<evidence type="ECO:0000313" key="3">
    <source>
        <dbReference type="Proteomes" id="UP000311605"/>
    </source>
</evidence>
<protein>
    <submittedName>
        <fullName evidence="2">DUF945 domain-containing protein</fullName>
    </submittedName>
</protein>
<reference evidence="2 3" key="1">
    <citation type="submission" date="2019-06" db="EMBL/GenBank/DDBJ databases">
        <title>The draft genome of Rhizobium smilacinae PTYR-5.</title>
        <authorList>
            <person name="Liu L."/>
            <person name="Li L."/>
            <person name="Zhang X."/>
        </authorList>
    </citation>
    <scope>NUCLEOTIDE SEQUENCE [LARGE SCALE GENOMIC DNA]</scope>
    <source>
        <strain evidence="2 3">PTYR-5</strain>
    </source>
</reference>
<keyword evidence="1" id="KW-0732">Signal</keyword>
<accession>A0A5C4XR61</accession>
<dbReference type="EMBL" id="VDMN01000001">
    <property type="protein sequence ID" value="TNM65451.1"/>
    <property type="molecule type" value="Genomic_DNA"/>
</dbReference>
<sequence>MRYVPSARLLAAGTAIFALSTPAFALDGNDLVRKINGALYMQQGQGLVPGSVEVNGSDVTLRNSRFDAGNGQGSLPLGTIELEGIEEDAGGYTIDSVTFENIRMHQEKTEVNASDISISGVTVPASTNGNTLDSVMLYDEANVGPIEVKVDGKSVASIGSTKLTTDVSDDEKKVGFDLQVSDVKADLSTIDDPNTKQTISDLGINSLDGKISMVGSWDLAPGTLAIEEYAFDFANIGKLDMAISLSGYTLDFVRSANETARAMEANPNKEEAQQAANLAMLGLMQRLTFNSAMVRFDDAGITAKGLDVVGKQQGTTGDQIAQMVKAMTPMVLAQYNIPELQNALSEAVNTYLDKPGNLTITAQPQNPVPFPMILGAGMGAPNTLPKVLGVTVKAND</sequence>
<dbReference type="OrthoDB" id="7824623at2"/>
<dbReference type="AlphaFoldDB" id="A0A5C4XR61"/>
<keyword evidence="3" id="KW-1185">Reference proteome</keyword>
<feature type="chain" id="PRO_5022763430" evidence="1">
    <location>
        <begin position="26"/>
        <end position="396"/>
    </location>
</feature>
<feature type="signal peptide" evidence="1">
    <location>
        <begin position="1"/>
        <end position="25"/>
    </location>
</feature>